<dbReference type="GO" id="GO:0009055">
    <property type="term" value="F:electron transfer activity"/>
    <property type="evidence" value="ECO:0007669"/>
    <property type="project" value="InterPro"/>
</dbReference>
<dbReference type="Gene3D" id="1.10.569.10">
    <property type="entry name" value="Aldehyde Ferredoxin Oxidoreductase Protein, subunit A, domain 2"/>
    <property type="match status" value="1"/>
</dbReference>
<evidence type="ECO:0000256" key="3">
    <source>
        <dbReference type="ARBA" id="ARBA00022485"/>
    </source>
</evidence>
<dbReference type="InterPro" id="IPR013985">
    <property type="entry name" value="Ald_Fedxn_OxRdtase_dom3"/>
</dbReference>
<dbReference type="InterPro" id="IPR036503">
    <property type="entry name" value="Ald_Fedxn_OxRdtase_N_sf"/>
</dbReference>
<keyword evidence="4" id="KW-0479">Metal-binding</keyword>
<dbReference type="InterPro" id="IPR013984">
    <property type="entry name" value="Ald_Fedxn_OxRdtase_dom2"/>
</dbReference>
<keyword evidence="6" id="KW-0408">Iron</keyword>
<keyword evidence="3" id="KW-0004">4Fe-4S</keyword>
<keyword evidence="7" id="KW-0411">Iron-sulfur</keyword>
<comment type="similarity">
    <text evidence="2">Belongs to the AOR/FOR family.</text>
</comment>
<dbReference type="InterPro" id="IPR051919">
    <property type="entry name" value="W-dependent_AOR"/>
</dbReference>
<dbReference type="SUPFAM" id="SSF48310">
    <property type="entry name" value="Aldehyde ferredoxin oxidoreductase, C-terminal domains"/>
    <property type="match status" value="1"/>
</dbReference>
<gene>
    <name evidence="10" type="ORF">IMZ38_06930</name>
</gene>
<dbReference type="EMBL" id="CP063144">
    <property type="protein sequence ID" value="QOR94335.1"/>
    <property type="molecule type" value="Genomic_DNA"/>
</dbReference>
<dbReference type="GO" id="GO:0046872">
    <property type="term" value="F:metal ion binding"/>
    <property type="evidence" value="ECO:0007669"/>
    <property type="project" value="UniProtKB-KW"/>
</dbReference>
<evidence type="ECO:0000256" key="7">
    <source>
        <dbReference type="ARBA" id="ARBA00023014"/>
    </source>
</evidence>
<dbReference type="Proteomes" id="UP000593766">
    <property type="component" value="Chromosome"/>
</dbReference>
<evidence type="ECO:0000256" key="5">
    <source>
        <dbReference type="ARBA" id="ARBA00023002"/>
    </source>
</evidence>
<name>A0A7M1UQ01_9CREN</name>
<reference evidence="10 11" key="1">
    <citation type="submission" date="2020-10" db="EMBL/GenBank/DDBJ databases">
        <title>Complete genome sequence of Thermosphaera aggregans strain 3507.</title>
        <authorList>
            <person name="Zayulina K.S."/>
            <person name="Elcheninov A.G."/>
            <person name="Toshchakov S.V."/>
            <person name="Kublanov I.V."/>
            <person name="Kochetkova T.V."/>
        </authorList>
    </citation>
    <scope>NUCLEOTIDE SEQUENCE [LARGE SCALE GENOMIC DNA]</scope>
    <source>
        <strain evidence="10 11">3507</strain>
    </source>
</reference>
<proteinExistence type="inferred from homology"/>
<evidence type="ECO:0000259" key="9">
    <source>
        <dbReference type="SMART" id="SM00790"/>
    </source>
</evidence>
<dbReference type="GeneID" id="59455138"/>
<dbReference type="GO" id="GO:0016625">
    <property type="term" value="F:oxidoreductase activity, acting on the aldehyde or oxo group of donors, iron-sulfur protein as acceptor"/>
    <property type="evidence" value="ECO:0007669"/>
    <property type="project" value="InterPro"/>
</dbReference>
<dbReference type="RefSeq" id="WP_193436135.1">
    <property type="nucleotide sequence ID" value="NZ_CP063144.1"/>
</dbReference>
<dbReference type="Gene3D" id="3.60.9.10">
    <property type="entry name" value="Aldehyde ferredoxin oxidoreductase, N-terminal domain"/>
    <property type="match status" value="1"/>
</dbReference>
<dbReference type="Pfam" id="PF01314">
    <property type="entry name" value="AFOR_C"/>
    <property type="match status" value="1"/>
</dbReference>
<dbReference type="Pfam" id="PF02730">
    <property type="entry name" value="AFOR_N"/>
    <property type="match status" value="1"/>
</dbReference>
<dbReference type="PANTHER" id="PTHR30038">
    <property type="entry name" value="ALDEHYDE FERREDOXIN OXIDOREDUCTASE"/>
    <property type="match status" value="1"/>
</dbReference>
<accession>A0A7M1UQ01</accession>
<feature type="domain" description="Aldehyde ferredoxin oxidoreductase N-terminal" evidence="9">
    <location>
        <begin position="5"/>
        <end position="207"/>
    </location>
</feature>
<evidence type="ECO:0000256" key="8">
    <source>
        <dbReference type="ARBA" id="ARBA00049934"/>
    </source>
</evidence>
<dbReference type="AlphaFoldDB" id="A0A7M1UQ01"/>
<keyword evidence="5" id="KW-0560">Oxidoreductase</keyword>
<organism evidence="10 11">
    <name type="scientific">Thermosphaera chiliense</name>
    <dbReference type="NCBI Taxonomy" id="3402707"/>
    <lineage>
        <taxon>Archaea</taxon>
        <taxon>Thermoproteota</taxon>
        <taxon>Thermoprotei</taxon>
        <taxon>Desulfurococcales</taxon>
        <taxon>Desulfurococcaceae</taxon>
        <taxon>Thermosphaera</taxon>
    </lineage>
</organism>
<dbReference type="InterPro" id="IPR013983">
    <property type="entry name" value="Ald_Fedxn_OxRdtase_N"/>
</dbReference>
<keyword evidence="11" id="KW-1185">Reference proteome</keyword>
<dbReference type="InterPro" id="IPR001203">
    <property type="entry name" value="OxRdtase_Ald_Fedxn_C"/>
</dbReference>
<protein>
    <submittedName>
        <fullName evidence="10">Aldehyde ferredoxin oxidoreductase family protein</fullName>
    </submittedName>
</protein>
<evidence type="ECO:0000313" key="10">
    <source>
        <dbReference type="EMBL" id="QOR94335.1"/>
    </source>
</evidence>
<evidence type="ECO:0000256" key="6">
    <source>
        <dbReference type="ARBA" id="ARBA00023004"/>
    </source>
</evidence>
<dbReference type="InterPro" id="IPR036021">
    <property type="entry name" value="Tungsten_al_ferr_oxy-like_C"/>
</dbReference>
<evidence type="ECO:0000256" key="4">
    <source>
        <dbReference type="ARBA" id="ARBA00022723"/>
    </source>
</evidence>
<dbReference type="GO" id="GO:0051539">
    <property type="term" value="F:4 iron, 4 sulfur cluster binding"/>
    <property type="evidence" value="ECO:0007669"/>
    <property type="project" value="UniProtKB-KW"/>
</dbReference>
<dbReference type="KEGG" id="tcs:IMZ38_06930"/>
<evidence type="ECO:0000256" key="1">
    <source>
        <dbReference type="ARBA" id="ARBA00001966"/>
    </source>
</evidence>
<dbReference type="OrthoDB" id="30771at2157"/>
<comment type="cofactor">
    <cofactor evidence="1">
        <name>[4Fe-4S] cluster</name>
        <dbReference type="ChEBI" id="CHEBI:49883"/>
    </cofactor>
</comment>
<evidence type="ECO:0000313" key="11">
    <source>
        <dbReference type="Proteomes" id="UP000593766"/>
    </source>
</evidence>
<dbReference type="SUPFAM" id="SSF56228">
    <property type="entry name" value="Aldehyde ferredoxin oxidoreductase, N-terminal domain"/>
    <property type="match status" value="1"/>
</dbReference>
<dbReference type="Gene3D" id="1.10.599.10">
    <property type="entry name" value="Aldehyde Ferredoxin Oxidoreductase Protein, subunit A, domain 3"/>
    <property type="match status" value="1"/>
</dbReference>
<comment type="cofactor">
    <cofactor evidence="8">
        <name>tungstopterin</name>
        <dbReference type="ChEBI" id="CHEBI:30402"/>
    </cofactor>
</comment>
<dbReference type="PANTHER" id="PTHR30038:SF7">
    <property type="entry name" value="TUNGSTEN-CONTAINING GLYCERALDEHYDE-3-PHOSPHATE:FERREDOXIN OXIDOREDUCTASE"/>
    <property type="match status" value="1"/>
</dbReference>
<dbReference type="SMART" id="SM00790">
    <property type="entry name" value="AFOR_N"/>
    <property type="match status" value="1"/>
</dbReference>
<sequence>MIYPAQTLLRVDMSSGKIEEEELPDSIVEKFIGGKGLATYYLYKEVKPGINSLSPENKLFIFSGPLAFIYPTFTRTVVASKSPLTGLYCDSNAGGSFAIELRRAGYIGIAVEGKSDGMKCLEITREGGRLMDCEHLRGKTTYEVGEYFRDYSVLTIGPAGENLVRFANIQIDLRESPKTRPGVAGRGGLGAVMGSKNLKAVVVKGWLRADDLAGGVDKELQKELTNKYLKMLMEDVAPGIGVGGNLPVLRVTAESKILPVKNFQLGSHEKWPELADDAWGRITVKRIACPTCPLKCGTTVVENSSTTERIEYETVAMNGSNLLIFDRKALIKINTVLNALGMDSITMGNIAAVLMELSEKGGLREYKLQWGDVEGYVKLVYDVAYRRGIGEILAEGLASASKTLKAEEYALHVKGLEIPAYDPRGVVGMALAYATADRGGDHLRAWTVAAEVSSKLTMEELVNLTKYLQDRNAALWTLVACDNIPGNSVKPPDEMIRTYIKMLNTIGFNYDMEEFLKTGERIYNLSRLFNVREGVSRKDDSLPPRFHQRREDTGWVVTREDFEKMLDAYYVRRGWDSNGVPLKETLDKLGLTSIV</sequence>
<evidence type="ECO:0000256" key="2">
    <source>
        <dbReference type="ARBA" id="ARBA00011032"/>
    </source>
</evidence>